<feature type="region of interest" description="Disordered" evidence="7">
    <location>
        <begin position="1301"/>
        <end position="1321"/>
    </location>
</feature>
<evidence type="ECO:0000256" key="4">
    <source>
        <dbReference type="ARBA" id="ARBA00022786"/>
    </source>
</evidence>
<dbReference type="InterPro" id="IPR024789">
    <property type="entry name" value="APC4"/>
</dbReference>
<evidence type="ECO:0000256" key="1">
    <source>
        <dbReference type="ARBA" id="ARBA00016067"/>
    </source>
</evidence>
<dbReference type="InterPro" id="IPR046347">
    <property type="entry name" value="bZIP_sf"/>
</dbReference>
<dbReference type="Pfam" id="PF12894">
    <property type="entry name" value="ANAPC4_WD40"/>
    <property type="match status" value="1"/>
</dbReference>
<feature type="compositionally biased region" description="Basic and acidic residues" evidence="7">
    <location>
        <begin position="1235"/>
        <end position="1247"/>
    </location>
</feature>
<evidence type="ECO:0000256" key="3">
    <source>
        <dbReference type="ARBA" id="ARBA00022776"/>
    </source>
</evidence>
<dbReference type="GO" id="GO:0005680">
    <property type="term" value="C:anaphase-promoting complex"/>
    <property type="evidence" value="ECO:0007669"/>
    <property type="project" value="InterPro"/>
</dbReference>
<keyword evidence="6" id="KW-0175">Coiled coil</keyword>
<name>A0A8H2WVR6_9AGAM</name>
<keyword evidence="2" id="KW-0132">Cell division</keyword>
<dbReference type="Pfam" id="PF12896">
    <property type="entry name" value="ANAPC4"/>
    <property type="match status" value="1"/>
</dbReference>
<feature type="region of interest" description="Disordered" evidence="7">
    <location>
        <begin position="846"/>
        <end position="868"/>
    </location>
</feature>
<evidence type="ECO:0000256" key="6">
    <source>
        <dbReference type="SAM" id="Coils"/>
    </source>
</evidence>
<feature type="compositionally biased region" description="Polar residues" evidence="7">
    <location>
        <begin position="899"/>
        <end position="918"/>
    </location>
</feature>
<feature type="domain" description="Anaphase-promoting complex subunit 4-like WD40" evidence="8">
    <location>
        <begin position="28"/>
        <end position="105"/>
    </location>
</feature>
<evidence type="ECO:0000313" key="10">
    <source>
        <dbReference type="EMBL" id="CAE6408275.1"/>
    </source>
</evidence>
<evidence type="ECO:0000259" key="8">
    <source>
        <dbReference type="Pfam" id="PF12894"/>
    </source>
</evidence>
<evidence type="ECO:0000256" key="7">
    <source>
        <dbReference type="SAM" id="MobiDB-lite"/>
    </source>
</evidence>
<keyword evidence="5" id="KW-0131">Cell cycle</keyword>
<reference evidence="10" key="1">
    <citation type="submission" date="2021-01" db="EMBL/GenBank/DDBJ databases">
        <authorList>
            <person name="Kaushik A."/>
        </authorList>
    </citation>
    <scope>NUCLEOTIDE SEQUENCE</scope>
    <source>
        <strain evidence="10">AG1-1C</strain>
    </source>
</reference>
<dbReference type="PANTHER" id="PTHR13260">
    <property type="entry name" value="ANAPHASE PROMOTING COMPLEX SUBUNIT 4 APC4"/>
    <property type="match status" value="1"/>
</dbReference>
<feature type="region of interest" description="Disordered" evidence="7">
    <location>
        <begin position="185"/>
        <end position="219"/>
    </location>
</feature>
<dbReference type="GO" id="GO:0034399">
    <property type="term" value="C:nuclear periphery"/>
    <property type="evidence" value="ECO:0007669"/>
    <property type="project" value="TreeGrafter"/>
</dbReference>
<organism evidence="10 11">
    <name type="scientific">Rhizoctonia solani</name>
    <dbReference type="NCBI Taxonomy" id="456999"/>
    <lineage>
        <taxon>Eukaryota</taxon>
        <taxon>Fungi</taxon>
        <taxon>Dikarya</taxon>
        <taxon>Basidiomycota</taxon>
        <taxon>Agaricomycotina</taxon>
        <taxon>Agaricomycetes</taxon>
        <taxon>Cantharellales</taxon>
        <taxon>Ceratobasidiaceae</taxon>
        <taxon>Rhizoctonia</taxon>
    </lineage>
</organism>
<dbReference type="InterPro" id="IPR024977">
    <property type="entry name" value="Apc4-like_WD40_dom"/>
</dbReference>
<dbReference type="CDD" id="cd14688">
    <property type="entry name" value="bZIP_YAP"/>
    <property type="match status" value="1"/>
</dbReference>
<protein>
    <recommendedName>
        <fullName evidence="1">Anaphase-promoting complex subunit 4</fullName>
    </recommendedName>
</protein>
<comment type="caution">
    <text evidence="10">The sequence shown here is derived from an EMBL/GenBank/DDBJ whole genome shotgun (WGS) entry which is preliminary data.</text>
</comment>
<evidence type="ECO:0000256" key="2">
    <source>
        <dbReference type="ARBA" id="ARBA00022618"/>
    </source>
</evidence>
<proteinExistence type="predicted"/>
<dbReference type="GO" id="GO:0051301">
    <property type="term" value="P:cell division"/>
    <property type="evidence" value="ECO:0007669"/>
    <property type="project" value="UniProtKB-KW"/>
</dbReference>
<dbReference type="SUPFAM" id="SSF57959">
    <property type="entry name" value="Leucine zipper domain"/>
    <property type="match status" value="1"/>
</dbReference>
<dbReference type="GO" id="GO:0070979">
    <property type="term" value="P:protein K11-linked ubiquitination"/>
    <property type="evidence" value="ECO:0007669"/>
    <property type="project" value="TreeGrafter"/>
</dbReference>
<dbReference type="InterPro" id="IPR024790">
    <property type="entry name" value="APC4_long_dom"/>
</dbReference>
<feature type="region of interest" description="Disordered" evidence="7">
    <location>
        <begin position="1172"/>
        <end position="1254"/>
    </location>
</feature>
<dbReference type="EMBL" id="CAJMWS010000310">
    <property type="protein sequence ID" value="CAE6408275.1"/>
    <property type="molecule type" value="Genomic_DNA"/>
</dbReference>
<feature type="compositionally biased region" description="Basic residues" evidence="7">
    <location>
        <begin position="1208"/>
        <end position="1218"/>
    </location>
</feature>
<feature type="compositionally biased region" description="Low complexity" evidence="7">
    <location>
        <begin position="185"/>
        <end position="200"/>
    </location>
</feature>
<feature type="domain" description="Anaphase-promoting complex subunit 4 long" evidence="9">
    <location>
        <begin position="299"/>
        <end position="499"/>
    </location>
</feature>
<sequence length="1321" mass="144940">MALGDSAFGVHGTFGVAAGSKLLSGACCPTMDLVAIVSGERLGLWRMQGGSVWAADVNNVIDIEWSPDGRVILCIHQPPRATLWSVHDGKQIGELLVPNTVTRITGVWWIEADEQPLIDELGDLMKRGPNTPGSAHSLLARLPLLEPYKDLLPVKPNPLGAPMTFGLPDPKPAQDWRTPSPIVQSIQSLPPSPISASLAPTNRAPTRNKPASSTTKDEQIDTNRGTLVVIADSNGLVHLFLDGSYAVGEVRVYPSTTAVRISGLSKRGSITSFGVYGSGLTSSMTRSTSLAPTLVHVPLATSPETHKVARASSTLKALLEYVHLGVEELEVIWCGRSKDGRGGVKDVGSFWAKIMLEKERAHAGRVTLGPVAQLTLLLLTGRATDSLQDFLGGGGKLTDRSINHWEQMVSHALIRMRDYTSQRIAPAAERVVIVLEEIRGWSAWPDRYAQFRFSQEAIEHCLDRAHRLVAYVQWLAIEANAELARFVEFIKFMRSEIQKAIEPDLNARPPGQTQAQYDTLEAMAYIEQGLIESALTAWFTGSGPRTYPGELSHATPLTMREAIEQTRRALDGKDATVRKGKEPAQVQGGRSLLAEYPERNILVMVEELAKGCAEICAVAAGATTRGAQVDGIPVQAGDTEHPPHERELAEEQRELACECTWPSREPVARLETYVVTRVKRDLGREYCAFRWSLCLLRFRPEHEAQVRERASVVIECEVNGAGVEILDIGFFDDNQLLVIMRTRDLNTMSKGRAHIGMIYYRELEWTEDTWGGQEVVSREGLIELVMRHHETDRVGMAQLAQTVARSRELQGCGTGPAQLAVNGRRGRRTACVLDSGGVVEVLDMELEGGEEEAESEKIETSQKSGTPAASPYTGCFLDWIIQLMVSHHEAVSGEHKSQPIRQSEASFPSSSIMSTPVDNKSDDLSPIELATLRRKKNADAQAAFRSRRANYIANLEETVTRLEFVVRQLQNNCREARDMLEETKQENMELRATINSMRQAERERERVWRALNTRGNPQATLSDASSDTDGSLVAANCQQQLGMVQMDNALIDYQGRGLAYPQPGELSVHQLPSPADTMNALPNYDAYGNQNMMLSGANYPLFGDTHHDGSAQWNTSMGGGNAYSSMDDGSGPAPMTCSPGSGQIIIPELGDEAQMERNTMVRFHNSPGALTTFDPSVVNMRHPSTPASTSDHGASEEIETMDPQTPRRLTRSRSHLRRQSGSDPYPTPSTAGSSESRRERRRARDDSPDTPAFSDTLAVIKAQAFGTARKTRTRANRGVSEHAARVAMEVLEARGLSLGVSLDGSGDRRRRRSTRGIANED</sequence>
<feature type="region of interest" description="Disordered" evidence="7">
    <location>
        <begin position="893"/>
        <end position="920"/>
    </location>
</feature>
<accession>A0A8H2WVR6</accession>
<evidence type="ECO:0000259" key="9">
    <source>
        <dbReference type="Pfam" id="PF12896"/>
    </source>
</evidence>
<feature type="compositionally biased region" description="Polar residues" evidence="7">
    <location>
        <begin position="203"/>
        <end position="214"/>
    </location>
</feature>
<feature type="coiled-coil region" evidence="6">
    <location>
        <begin position="952"/>
        <end position="1000"/>
    </location>
</feature>
<gene>
    <name evidence="10" type="ORF">RDB_LOCUS64106</name>
</gene>
<evidence type="ECO:0000256" key="5">
    <source>
        <dbReference type="ARBA" id="ARBA00023306"/>
    </source>
</evidence>
<dbReference type="Proteomes" id="UP000663846">
    <property type="component" value="Unassembled WGS sequence"/>
</dbReference>
<dbReference type="PANTHER" id="PTHR13260:SF0">
    <property type="entry name" value="ANAPHASE-PROMOTING COMPLEX SUBUNIT 4"/>
    <property type="match status" value="1"/>
</dbReference>
<keyword evidence="4" id="KW-0833">Ubl conjugation pathway</keyword>
<dbReference type="GO" id="GO:0003700">
    <property type="term" value="F:DNA-binding transcription factor activity"/>
    <property type="evidence" value="ECO:0007669"/>
    <property type="project" value="InterPro"/>
</dbReference>
<dbReference type="GO" id="GO:0031145">
    <property type="term" value="P:anaphase-promoting complex-dependent catabolic process"/>
    <property type="evidence" value="ECO:0007669"/>
    <property type="project" value="InterPro"/>
</dbReference>
<evidence type="ECO:0000313" key="11">
    <source>
        <dbReference type="Proteomes" id="UP000663846"/>
    </source>
</evidence>
<dbReference type="Gene3D" id="1.20.5.170">
    <property type="match status" value="1"/>
</dbReference>
<keyword evidence="3" id="KW-0498">Mitosis</keyword>